<dbReference type="GeneID" id="95569317"/>
<gene>
    <name evidence="1" type="ORF">VISI1226_13511</name>
</gene>
<reference evidence="1 2" key="1">
    <citation type="journal article" date="2012" name="Int. J. Syst. Evol. Microbiol.">
        <title>Vibrio caribbeanicus sp. nov., isolated from the marine sponge Scleritoderma cyanea.</title>
        <authorList>
            <person name="Hoffmann M."/>
            <person name="Monday S.R."/>
            <person name="Allard M.W."/>
            <person name="Strain E.A."/>
            <person name="Whittaker P."/>
            <person name="Naum M."/>
            <person name="McCarthy P.J."/>
            <person name="Lopez J.V."/>
            <person name="Fischer M."/>
            <person name="Brown E.W."/>
        </authorList>
    </citation>
    <scope>NUCLEOTIDE SEQUENCE [LARGE SCALE GENOMIC DNA]</scope>
    <source>
        <strain evidence="2">DSMZ 21326</strain>
    </source>
</reference>
<protein>
    <recommendedName>
        <fullName evidence="3">Capsular polysaccharide synthesis enzyme CpsB</fullName>
    </recommendedName>
</protein>
<dbReference type="EMBL" id="AEVT01000060">
    <property type="protein sequence ID" value="EGA70252.1"/>
    <property type="molecule type" value="Genomic_DNA"/>
</dbReference>
<comment type="caution">
    <text evidence="1">The sequence shown here is derived from an EMBL/GenBank/DDBJ whole genome shotgun (WGS) entry which is preliminary data.</text>
</comment>
<name>E8M6U8_PHOS4</name>
<dbReference type="AlphaFoldDB" id="E8M6U8"/>
<sequence>MRLHTSAFLGLLVCLPVRAELTPKPHVGPGGIEFQSRLETSSGTNDNVTFQSDPEQAHDLFYVEVAPYLEAVATHGADKYTLRYNMDYRRYKDSLADDYINQFMEFESAWRFGKKMGLTWHISQALNQELRGQGVTEGFSYDQFKEFGLTKYGIRNNYIDTGLLYSYGALDGRGRLDIGFTTKELTFRDTHHIEDASEEFYQYLLGQEFQENSLAVDLYDQASRDSRFRYSFITNKRNYHDNKLKNSTEHYFLFGLDTALTGKTALDGKIALLQKQFTNNPEAETFRGINWDLAAHWTPVKQATFSLFSWQKLEDPDEAGGYILNSHIGAAWKHRWWGERLTSRVEYGFEMDDHRTPYTDRHDQNHLAKVSLGYDIRPSIRVELNYLWNKLNSSKETEGFYIGSEDTAQWVERQLGYDQSEIQLQLKLQI</sequence>
<evidence type="ECO:0008006" key="3">
    <source>
        <dbReference type="Google" id="ProtNLM"/>
    </source>
</evidence>
<evidence type="ECO:0000313" key="1">
    <source>
        <dbReference type="EMBL" id="EGA70252.1"/>
    </source>
</evidence>
<proteinExistence type="predicted"/>
<dbReference type="RefSeq" id="WP_008076868.1">
    <property type="nucleotide sequence ID" value="NZ_AEVT01000060.1"/>
</dbReference>
<dbReference type="Proteomes" id="UP000006228">
    <property type="component" value="Unassembled WGS sequence"/>
</dbReference>
<evidence type="ECO:0000313" key="2">
    <source>
        <dbReference type="Proteomes" id="UP000006228"/>
    </source>
</evidence>
<accession>E8M6U8</accession>
<organism evidence="1 2">
    <name type="scientific">Vibrio sinaloensis DSM 21326</name>
    <dbReference type="NCBI Taxonomy" id="945550"/>
    <lineage>
        <taxon>Bacteria</taxon>
        <taxon>Pseudomonadati</taxon>
        <taxon>Pseudomonadota</taxon>
        <taxon>Gammaproteobacteria</taxon>
        <taxon>Vibrionales</taxon>
        <taxon>Vibrionaceae</taxon>
        <taxon>Vibrio</taxon>
        <taxon>Vibrio oreintalis group</taxon>
    </lineage>
</organism>
<dbReference type="eggNOG" id="COG5338">
    <property type="taxonomic scope" value="Bacteria"/>
</dbReference>